<accession>A0A4W5MUM8</accession>
<evidence type="ECO:0000256" key="2">
    <source>
        <dbReference type="ARBA" id="ARBA00022771"/>
    </source>
</evidence>
<reference evidence="5" key="3">
    <citation type="submission" date="2025-09" db="UniProtKB">
        <authorList>
            <consortium name="Ensembl"/>
        </authorList>
    </citation>
    <scope>IDENTIFICATION</scope>
</reference>
<dbReference type="AlphaFoldDB" id="A0A4W5MUM8"/>
<dbReference type="GO" id="GO:0003677">
    <property type="term" value="F:DNA binding"/>
    <property type="evidence" value="ECO:0007669"/>
    <property type="project" value="InterPro"/>
</dbReference>
<evidence type="ECO:0000313" key="6">
    <source>
        <dbReference type="Proteomes" id="UP000314982"/>
    </source>
</evidence>
<keyword evidence="6" id="KW-1185">Reference proteome</keyword>
<dbReference type="Ensembl" id="ENSHHUT00000043753.1">
    <property type="protein sequence ID" value="ENSHHUP00000042147.1"/>
    <property type="gene ID" value="ENSHHUG00000026007.1"/>
</dbReference>
<dbReference type="SMART" id="SM00259">
    <property type="entry name" value="ZnF_A20"/>
    <property type="match status" value="1"/>
</dbReference>
<dbReference type="Proteomes" id="UP000314982">
    <property type="component" value="Unassembled WGS sequence"/>
</dbReference>
<keyword evidence="3" id="KW-0862">Zinc</keyword>
<feature type="domain" description="A20-type" evidence="4">
    <location>
        <begin position="8"/>
        <end position="42"/>
    </location>
</feature>
<evidence type="ECO:0000259" key="4">
    <source>
        <dbReference type="PROSITE" id="PS51036"/>
    </source>
</evidence>
<evidence type="ECO:0000256" key="3">
    <source>
        <dbReference type="ARBA" id="ARBA00022833"/>
    </source>
</evidence>
<organism evidence="5 6">
    <name type="scientific">Hucho hucho</name>
    <name type="common">huchen</name>
    <dbReference type="NCBI Taxonomy" id="62062"/>
    <lineage>
        <taxon>Eukaryota</taxon>
        <taxon>Metazoa</taxon>
        <taxon>Chordata</taxon>
        <taxon>Craniata</taxon>
        <taxon>Vertebrata</taxon>
        <taxon>Euteleostomi</taxon>
        <taxon>Actinopterygii</taxon>
        <taxon>Neopterygii</taxon>
        <taxon>Teleostei</taxon>
        <taxon>Protacanthopterygii</taxon>
        <taxon>Salmoniformes</taxon>
        <taxon>Salmonidae</taxon>
        <taxon>Salmoninae</taxon>
        <taxon>Hucho</taxon>
    </lineage>
</organism>
<dbReference type="SUPFAM" id="SSF57716">
    <property type="entry name" value="Glucocorticoid receptor-like (DNA-binding domain)"/>
    <property type="match status" value="1"/>
</dbReference>
<dbReference type="FunFam" id="1.20.5.4770:FF:000001">
    <property type="entry name" value="Zinc finger AN1-type containing 6"/>
    <property type="match status" value="1"/>
</dbReference>
<dbReference type="InterPro" id="IPR002653">
    <property type="entry name" value="Znf_A20"/>
</dbReference>
<dbReference type="Pfam" id="PF01754">
    <property type="entry name" value="zf-A20"/>
    <property type="match status" value="1"/>
</dbReference>
<keyword evidence="1" id="KW-0479">Metal-binding</keyword>
<proteinExistence type="predicted"/>
<keyword evidence="2" id="KW-0863">Zinc-finger</keyword>
<dbReference type="GeneTree" id="ENSGT00940000160833"/>
<protein>
    <submittedName>
        <fullName evidence="5">Zinc finger AN1-type containing 6</fullName>
    </submittedName>
</protein>
<evidence type="ECO:0000313" key="5">
    <source>
        <dbReference type="Ensembl" id="ENSHHUP00000042147.1"/>
    </source>
</evidence>
<sequence>MAQETNQSQGPLLCTTGCGFYSNPRNNGMCSMCYKDFLQRQNNNGRVSPPVSSSAAFSSLGESLLAQCSESSTVDVPSATTHTDTATGMNSVCIGIRGHGPGLGRRTGQTLGLRRTQSHQEESLLLLPQESRPHGLRLPMRQRVLQHAPVLRHSQLHLQLQGRRSGEDQESEPCLCRGEDTEDLKTGLPRIGCHPEACGFR</sequence>
<dbReference type="GO" id="GO:0008270">
    <property type="term" value="F:zinc ion binding"/>
    <property type="evidence" value="ECO:0007669"/>
    <property type="project" value="UniProtKB-KW"/>
</dbReference>
<evidence type="ECO:0000256" key="1">
    <source>
        <dbReference type="ARBA" id="ARBA00022723"/>
    </source>
</evidence>
<dbReference type="PROSITE" id="PS51036">
    <property type="entry name" value="ZF_A20"/>
    <property type="match status" value="1"/>
</dbReference>
<reference evidence="6" key="1">
    <citation type="submission" date="2018-06" db="EMBL/GenBank/DDBJ databases">
        <title>Genome assembly of Danube salmon.</title>
        <authorList>
            <person name="Macqueen D.J."/>
            <person name="Gundappa M.K."/>
        </authorList>
    </citation>
    <scope>NUCLEOTIDE SEQUENCE [LARGE SCALE GENOMIC DNA]</scope>
</reference>
<dbReference type="Gene3D" id="1.20.5.4770">
    <property type="match status" value="1"/>
</dbReference>
<reference evidence="5" key="2">
    <citation type="submission" date="2025-08" db="UniProtKB">
        <authorList>
            <consortium name="Ensembl"/>
        </authorList>
    </citation>
    <scope>IDENTIFICATION</scope>
</reference>
<name>A0A4W5MUM8_9TELE</name>